<proteinExistence type="inferred from homology"/>
<keyword evidence="4" id="KW-0688">Ribosomal frameshifting</keyword>
<dbReference type="InterPro" id="IPR038581">
    <property type="entry name" value="ODC_AZ_sf"/>
</dbReference>
<dbReference type="GO" id="GO:0045732">
    <property type="term" value="P:positive regulation of protein catabolic process"/>
    <property type="evidence" value="ECO:0007669"/>
    <property type="project" value="TreeGrafter"/>
</dbReference>
<dbReference type="InterPro" id="IPR002993">
    <property type="entry name" value="ODC_AZ"/>
</dbReference>
<dbReference type="InterPro" id="IPR016181">
    <property type="entry name" value="Acyl_CoA_acyltransferase"/>
</dbReference>
<protein>
    <recommendedName>
        <fullName evidence="3">Ornithine decarboxylase antizyme</fullName>
    </recommendedName>
</protein>
<dbReference type="GO" id="GO:0075523">
    <property type="term" value="P:viral translational frameshifting"/>
    <property type="evidence" value="ECO:0007669"/>
    <property type="project" value="UniProtKB-KW"/>
</dbReference>
<comment type="similarity">
    <text evidence="1">Belongs to the ODC antizyme family.</text>
</comment>
<organism evidence="5">
    <name type="scientific">Culicoides sonorensis</name>
    <name type="common">Biting midge</name>
    <dbReference type="NCBI Taxonomy" id="179676"/>
    <lineage>
        <taxon>Eukaryota</taxon>
        <taxon>Metazoa</taxon>
        <taxon>Ecdysozoa</taxon>
        <taxon>Arthropoda</taxon>
        <taxon>Hexapoda</taxon>
        <taxon>Insecta</taxon>
        <taxon>Pterygota</taxon>
        <taxon>Neoptera</taxon>
        <taxon>Endopterygota</taxon>
        <taxon>Diptera</taxon>
        <taxon>Nematocera</taxon>
        <taxon>Chironomoidea</taxon>
        <taxon>Ceratopogonidae</taxon>
        <taxon>Ceratopogoninae</taxon>
        <taxon>Culicoides</taxon>
        <taxon>Monoculicoides</taxon>
    </lineage>
</organism>
<evidence type="ECO:0000313" key="5">
    <source>
        <dbReference type="EMBL" id="SSX20418.1"/>
    </source>
</evidence>
<dbReference type="EMBL" id="UFQT01000121">
    <property type="protein sequence ID" value="SSX20418.1"/>
    <property type="molecule type" value="Genomic_DNA"/>
</dbReference>
<dbReference type="GO" id="GO:0005737">
    <property type="term" value="C:cytoplasm"/>
    <property type="evidence" value="ECO:0007669"/>
    <property type="project" value="TreeGrafter"/>
</dbReference>
<evidence type="ECO:0000256" key="3">
    <source>
        <dbReference type="ARBA" id="ARBA00017712"/>
    </source>
</evidence>
<gene>
    <name evidence="5" type="primary">CSON001454</name>
</gene>
<comment type="subunit">
    <text evidence="2">Interacts with ODC1 and thereby sterically blocks ODC homodimerization.</text>
</comment>
<dbReference type="VEuPathDB" id="VectorBase:CSON001454"/>
<dbReference type="PROSITE" id="PS01337">
    <property type="entry name" value="ODC_AZ"/>
    <property type="match status" value="1"/>
</dbReference>
<reference evidence="5" key="1">
    <citation type="submission" date="2018-07" db="EMBL/GenBank/DDBJ databases">
        <authorList>
            <person name="Quirk P.G."/>
            <person name="Krulwich T.A."/>
        </authorList>
    </citation>
    <scope>NUCLEOTIDE SEQUENCE</scope>
</reference>
<dbReference type="PANTHER" id="PTHR10279">
    <property type="entry name" value="ORNITHINE DECARBOXYLASE ANTIZYME"/>
    <property type="match status" value="1"/>
</dbReference>
<evidence type="ECO:0000256" key="2">
    <source>
        <dbReference type="ARBA" id="ARBA00011836"/>
    </source>
</evidence>
<accession>A0A336M348</accession>
<sequence length="231" mass="25951">MPSISFNSREPISRNCSAVANKRTYSSSSSCSVASESYCVSLEINRKKSFDSSSSSDYSNHDDQLSIIQEGCVSNDVDNDDQISFNLESGANENQELIRKIKNQTVPTRITLKLHITENSCSIWETVLYNSNKILYVALPSKINHEASKHSFISLLEFAEEKLNASAVVLCMRKDRSDRQSLVRTFLFLGFQPLDPRSVLAPPQNSLAKETKSDFGAVLHDYLYLICNFDE</sequence>
<dbReference type="AlphaFoldDB" id="A0A336M348"/>
<name>A0A336M348_CULSO</name>
<dbReference type="GO" id="GO:0008073">
    <property type="term" value="F:ornithine decarboxylase inhibitor activity"/>
    <property type="evidence" value="ECO:0007669"/>
    <property type="project" value="InterPro"/>
</dbReference>
<evidence type="ECO:0000256" key="4">
    <source>
        <dbReference type="ARBA" id="ARBA00022758"/>
    </source>
</evidence>
<dbReference type="GO" id="GO:0005634">
    <property type="term" value="C:nucleus"/>
    <property type="evidence" value="ECO:0007669"/>
    <property type="project" value="TreeGrafter"/>
</dbReference>
<evidence type="ECO:0000256" key="1">
    <source>
        <dbReference type="ARBA" id="ARBA00008796"/>
    </source>
</evidence>
<dbReference type="Gene3D" id="3.40.630.60">
    <property type="match status" value="1"/>
</dbReference>
<dbReference type="SUPFAM" id="SSF55729">
    <property type="entry name" value="Acyl-CoA N-acyltransferases (Nat)"/>
    <property type="match status" value="1"/>
</dbReference>
<dbReference type="PANTHER" id="PTHR10279:SF10">
    <property type="entry name" value="ORNITHINE DECARBOXYLASE ANTIZYME"/>
    <property type="match status" value="1"/>
</dbReference>
<dbReference type="OMA" id="ILYVAFP"/>
<dbReference type="Pfam" id="PF02100">
    <property type="entry name" value="ODC_AZ"/>
    <property type="match status" value="1"/>
</dbReference>